<keyword evidence="2" id="KW-1185">Reference proteome</keyword>
<sequence>MHVTTEMVAEFYGVDREAVASLVKRNRDEFEDDGYTVVIRSAFEERFKMNLSSQSARVALFPRRAVLRVGMLPRFGVRCRPYVLYCVCEQIAG</sequence>
<dbReference type="RefSeq" id="WP_280762382.1">
    <property type="nucleotide sequence ID" value="NZ_JARXVC010000012.1"/>
</dbReference>
<evidence type="ECO:0000313" key="2">
    <source>
        <dbReference type="Proteomes" id="UP001160334"/>
    </source>
</evidence>
<protein>
    <recommendedName>
        <fullName evidence="3">KilA-N DNA-binding domain-containing protein</fullName>
    </recommendedName>
</protein>
<dbReference type="EMBL" id="JARXVC010000012">
    <property type="protein sequence ID" value="MDH6283117.1"/>
    <property type="molecule type" value="Genomic_DNA"/>
</dbReference>
<comment type="caution">
    <text evidence="1">The sequence shown here is derived from an EMBL/GenBank/DDBJ whole genome shotgun (WGS) entry which is preliminary data.</text>
</comment>
<evidence type="ECO:0000313" key="1">
    <source>
        <dbReference type="EMBL" id="MDH6283117.1"/>
    </source>
</evidence>
<evidence type="ECO:0008006" key="3">
    <source>
        <dbReference type="Google" id="ProtNLM"/>
    </source>
</evidence>
<accession>A0ABT6MFR7</accession>
<name>A0ABT6MFR7_9NOCA</name>
<reference evidence="1 2" key="1">
    <citation type="submission" date="2023-04" db="EMBL/GenBank/DDBJ databases">
        <title>Forest soil microbial communities from Buena Vista Peninsula, Colon Province, Panama.</title>
        <authorList>
            <person name="Bouskill N."/>
        </authorList>
    </citation>
    <scope>NUCLEOTIDE SEQUENCE [LARGE SCALE GENOMIC DNA]</scope>
    <source>
        <strain evidence="1 2">CFH S0262</strain>
    </source>
</reference>
<dbReference type="Proteomes" id="UP001160334">
    <property type="component" value="Unassembled WGS sequence"/>
</dbReference>
<proteinExistence type="predicted"/>
<organism evidence="1 2">
    <name type="scientific">Prescottella agglutinans</name>
    <dbReference type="NCBI Taxonomy" id="1644129"/>
    <lineage>
        <taxon>Bacteria</taxon>
        <taxon>Bacillati</taxon>
        <taxon>Actinomycetota</taxon>
        <taxon>Actinomycetes</taxon>
        <taxon>Mycobacteriales</taxon>
        <taxon>Nocardiaceae</taxon>
        <taxon>Prescottella</taxon>
    </lineage>
</organism>
<gene>
    <name evidence="1" type="ORF">M2280_004360</name>
</gene>